<dbReference type="EMBL" id="LLXJ01004350">
    <property type="protein sequence ID" value="PKB95889.1"/>
    <property type="molecule type" value="Genomic_DNA"/>
</dbReference>
<dbReference type="VEuPathDB" id="FungiDB:FUN_018565"/>
<dbReference type="Proteomes" id="UP000232722">
    <property type="component" value="Unassembled WGS sequence"/>
</dbReference>
<dbReference type="AlphaFoldDB" id="A0A2N0NMU6"/>
<reference evidence="2 3" key="1">
    <citation type="submission" date="2016-04" db="EMBL/GenBank/DDBJ databases">
        <title>Genome analyses suggest a sexual origin of heterokaryosis in a supposedly ancient asexual fungus.</title>
        <authorList>
            <person name="Ropars J."/>
            <person name="Sedzielewska K."/>
            <person name="Noel J."/>
            <person name="Charron P."/>
            <person name="Farinelli L."/>
            <person name="Marton T."/>
            <person name="Kruger M."/>
            <person name="Pelin A."/>
            <person name="Brachmann A."/>
            <person name="Corradi N."/>
        </authorList>
    </citation>
    <scope>NUCLEOTIDE SEQUENCE [LARGE SCALE GENOMIC DNA]</scope>
    <source>
        <strain evidence="2 3">A5</strain>
    </source>
</reference>
<evidence type="ECO:0000313" key="3">
    <source>
        <dbReference type="Proteomes" id="UP000232722"/>
    </source>
</evidence>
<evidence type="ECO:0000313" key="2">
    <source>
        <dbReference type="EMBL" id="PKB95889.1"/>
    </source>
</evidence>
<dbReference type="InterPro" id="IPR031052">
    <property type="entry name" value="FHY3/FAR1"/>
</dbReference>
<proteinExistence type="predicted"/>
<name>A0A2N0NMU6_9GLOM</name>
<evidence type="ECO:0000259" key="1">
    <source>
        <dbReference type="Pfam" id="PF10551"/>
    </source>
</evidence>
<feature type="domain" description="MULE transposase" evidence="1">
    <location>
        <begin position="65"/>
        <end position="131"/>
    </location>
</feature>
<dbReference type="PANTHER" id="PTHR31669:SF251">
    <property type="entry name" value="PROTEIN FAR1-RELATED SEQUENCE"/>
    <property type="match status" value="1"/>
</dbReference>
<dbReference type="InterPro" id="IPR018289">
    <property type="entry name" value="MULE_transposase_dom"/>
</dbReference>
<protein>
    <recommendedName>
        <fullName evidence="1">MULE transposase domain-containing protein</fullName>
    </recommendedName>
</protein>
<dbReference type="VEuPathDB" id="FungiDB:RhiirFUN_021285"/>
<accession>A0A2N0NMU6</accession>
<comment type="caution">
    <text evidence="2">The sequence shown here is derived from an EMBL/GenBank/DDBJ whole genome shotgun (WGS) entry which is preliminary data.</text>
</comment>
<dbReference type="PANTHER" id="PTHR31669">
    <property type="entry name" value="PROTEIN FAR1-RELATED SEQUENCE 10-RELATED"/>
    <property type="match status" value="1"/>
</dbReference>
<sequence length="255" mass="29503">MAHSLKCQSQSKMLIMCIIWLMRQQQEDPTFYVDAHFEGQDNHFVRFCWMRPSQLLQLWDQFHDVVLLDTTAKMKRYSMILCVIILIDNYNRSHLAATALLSDETKDTFSWLFSSLCVQQFAIETPNGIFSEDMFDTNRLIVSSEYFTKEHHEEMTQKQQWGKGFGIMKKVLNLAITTGRVEELYEIHEKFSKELESEMAQTVQGNDVTEFAHTISNPLSIRTKGRKPKNVNGVDKVNLELNEGTEGEGESSESN</sequence>
<gene>
    <name evidence="2" type="ORF">RhiirA5_385706</name>
</gene>
<dbReference type="GO" id="GO:0006355">
    <property type="term" value="P:regulation of DNA-templated transcription"/>
    <property type="evidence" value="ECO:0007669"/>
    <property type="project" value="InterPro"/>
</dbReference>
<dbReference type="Pfam" id="PF10551">
    <property type="entry name" value="MULE"/>
    <property type="match status" value="1"/>
</dbReference>
<reference evidence="2 3" key="2">
    <citation type="submission" date="2017-09" db="EMBL/GenBank/DDBJ databases">
        <title>Extensive intraspecific genome diversity in a model arbuscular mycorrhizal fungus.</title>
        <authorList>
            <person name="Chen E.C."/>
            <person name="Morin E."/>
            <person name="Beaudet D."/>
            <person name="Noel J."/>
            <person name="Ndikumana S."/>
            <person name="Charron P."/>
            <person name="St-Onge C."/>
            <person name="Giorgi J."/>
            <person name="Grigoriev I.V."/>
            <person name="Roux C."/>
            <person name="Martin F.M."/>
            <person name="Corradi N."/>
        </authorList>
    </citation>
    <scope>NUCLEOTIDE SEQUENCE [LARGE SCALE GENOMIC DNA]</scope>
    <source>
        <strain evidence="2 3">A5</strain>
    </source>
</reference>
<organism evidence="2 3">
    <name type="scientific">Rhizophagus irregularis</name>
    <dbReference type="NCBI Taxonomy" id="588596"/>
    <lineage>
        <taxon>Eukaryota</taxon>
        <taxon>Fungi</taxon>
        <taxon>Fungi incertae sedis</taxon>
        <taxon>Mucoromycota</taxon>
        <taxon>Glomeromycotina</taxon>
        <taxon>Glomeromycetes</taxon>
        <taxon>Glomerales</taxon>
        <taxon>Glomeraceae</taxon>
        <taxon>Rhizophagus</taxon>
    </lineage>
</organism>